<dbReference type="OrthoDB" id="9449942at2759"/>
<feature type="domain" description="KRAB" evidence="2">
    <location>
        <begin position="76"/>
        <end position="149"/>
    </location>
</feature>
<name>A0A8U0N2S4_MUSPF</name>
<dbReference type="SMART" id="SM00349">
    <property type="entry name" value="KRAB"/>
    <property type="match status" value="1"/>
</dbReference>
<protein>
    <submittedName>
        <fullName evidence="4">Protein KRBA1 isoform X1</fullName>
    </submittedName>
</protein>
<feature type="compositionally biased region" description="Low complexity" evidence="1">
    <location>
        <begin position="752"/>
        <end position="763"/>
    </location>
</feature>
<reference evidence="4" key="1">
    <citation type="submission" date="2025-08" db="UniProtKB">
        <authorList>
            <consortium name="RefSeq"/>
        </authorList>
    </citation>
    <scope>IDENTIFICATION</scope>
    <source>
        <tissue evidence="4">Brain</tissue>
    </source>
</reference>
<evidence type="ECO:0000256" key="1">
    <source>
        <dbReference type="SAM" id="MobiDB-lite"/>
    </source>
</evidence>
<dbReference type="PANTHER" id="PTHR22740:SF3">
    <property type="entry name" value="PROTEIN KRBA1"/>
    <property type="match status" value="1"/>
</dbReference>
<dbReference type="PANTHER" id="PTHR22740">
    <property type="entry name" value="PROTEIN KRBA1"/>
    <property type="match status" value="1"/>
</dbReference>
<dbReference type="Gene3D" id="6.10.140.140">
    <property type="match status" value="1"/>
</dbReference>
<feature type="region of interest" description="Disordered" evidence="1">
    <location>
        <begin position="393"/>
        <end position="680"/>
    </location>
</feature>
<feature type="compositionally biased region" description="Basic and acidic residues" evidence="1">
    <location>
        <begin position="640"/>
        <end position="662"/>
    </location>
</feature>
<dbReference type="KEGG" id="mpuf:101692759"/>
<dbReference type="InterPro" id="IPR040095">
    <property type="entry name" value="KRBA1"/>
</dbReference>
<gene>
    <name evidence="4" type="primary">KRBA1</name>
</gene>
<dbReference type="CTD" id="84626"/>
<dbReference type="GeneID" id="101692759"/>
<organism evidence="3 4">
    <name type="scientific">Mustela putorius furo</name>
    <name type="common">European domestic ferret</name>
    <name type="synonym">Mustela furo</name>
    <dbReference type="NCBI Taxonomy" id="9669"/>
    <lineage>
        <taxon>Eukaryota</taxon>
        <taxon>Metazoa</taxon>
        <taxon>Chordata</taxon>
        <taxon>Craniata</taxon>
        <taxon>Vertebrata</taxon>
        <taxon>Euteleostomi</taxon>
        <taxon>Mammalia</taxon>
        <taxon>Eutheria</taxon>
        <taxon>Laurasiatheria</taxon>
        <taxon>Carnivora</taxon>
        <taxon>Caniformia</taxon>
        <taxon>Musteloidea</taxon>
        <taxon>Mustelidae</taxon>
        <taxon>Mustelinae</taxon>
        <taxon>Mustela</taxon>
    </lineage>
</organism>
<dbReference type="CDD" id="cd07765">
    <property type="entry name" value="KRAB_A-box"/>
    <property type="match status" value="1"/>
</dbReference>
<evidence type="ECO:0000313" key="3">
    <source>
        <dbReference type="Proteomes" id="UP000000715"/>
    </source>
</evidence>
<evidence type="ECO:0000259" key="2">
    <source>
        <dbReference type="PROSITE" id="PS50805"/>
    </source>
</evidence>
<dbReference type="GO" id="GO:0006355">
    <property type="term" value="P:regulation of DNA-templated transcription"/>
    <property type="evidence" value="ECO:0007669"/>
    <property type="project" value="InterPro"/>
</dbReference>
<feature type="compositionally biased region" description="Low complexity" evidence="1">
    <location>
        <begin position="569"/>
        <end position="583"/>
    </location>
</feature>
<feature type="compositionally biased region" description="Low complexity" evidence="1">
    <location>
        <begin position="488"/>
        <end position="501"/>
    </location>
</feature>
<dbReference type="AlphaFoldDB" id="A0A8U0N2S4"/>
<feature type="region of interest" description="Disordered" evidence="1">
    <location>
        <begin position="741"/>
        <end position="880"/>
    </location>
</feature>
<feature type="compositionally biased region" description="Polar residues" evidence="1">
    <location>
        <begin position="453"/>
        <end position="468"/>
    </location>
</feature>
<proteinExistence type="predicted"/>
<dbReference type="Pfam" id="PF01352">
    <property type="entry name" value="KRAB"/>
    <property type="match status" value="1"/>
</dbReference>
<feature type="region of interest" description="Disordered" evidence="1">
    <location>
        <begin position="183"/>
        <end position="203"/>
    </location>
</feature>
<dbReference type="SMART" id="SM01258">
    <property type="entry name" value="KRBA1"/>
    <property type="match status" value="6"/>
</dbReference>
<feature type="compositionally biased region" description="Low complexity" evidence="1">
    <location>
        <begin position="1025"/>
        <end position="1039"/>
    </location>
</feature>
<dbReference type="PROSITE" id="PS50805">
    <property type="entry name" value="KRAB"/>
    <property type="match status" value="1"/>
</dbReference>
<feature type="region of interest" description="Disordered" evidence="1">
    <location>
        <begin position="704"/>
        <end position="724"/>
    </location>
</feature>
<dbReference type="InterPro" id="IPR036051">
    <property type="entry name" value="KRAB_dom_sf"/>
</dbReference>
<dbReference type="RefSeq" id="XP_004765962.1">
    <property type="nucleotide sequence ID" value="XM_004765905.3"/>
</dbReference>
<feature type="region of interest" description="Disordered" evidence="1">
    <location>
        <begin position="230"/>
        <end position="308"/>
    </location>
</feature>
<dbReference type="InterPro" id="IPR001909">
    <property type="entry name" value="KRAB"/>
</dbReference>
<feature type="compositionally biased region" description="Low complexity" evidence="1">
    <location>
        <begin position="547"/>
        <end position="559"/>
    </location>
</feature>
<feature type="region of interest" description="Disordered" evidence="1">
    <location>
        <begin position="142"/>
        <end position="161"/>
    </location>
</feature>
<feature type="region of interest" description="Disordered" evidence="1">
    <location>
        <begin position="1148"/>
        <end position="1170"/>
    </location>
</feature>
<dbReference type="Proteomes" id="UP000000715">
    <property type="component" value="Unplaced"/>
</dbReference>
<feature type="compositionally biased region" description="Low complexity" evidence="1">
    <location>
        <begin position="236"/>
        <end position="246"/>
    </location>
</feature>
<accession>A0A8U0N2S4</accession>
<feature type="compositionally biased region" description="Polar residues" evidence="1">
    <location>
        <begin position="667"/>
        <end position="680"/>
    </location>
</feature>
<dbReference type="SUPFAM" id="SSF109640">
    <property type="entry name" value="KRAB domain (Kruppel-associated box)"/>
    <property type="match status" value="1"/>
</dbReference>
<keyword evidence="3" id="KW-1185">Reference proteome</keyword>
<feature type="region of interest" description="Disordered" evidence="1">
    <location>
        <begin position="943"/>
        <end position="969"/>
    </location>
</feature>
<dbReference type="Pfam" id="PF15287">
    <property type="entry name" value="KRBA1"/>
    <property type="match status" value="6"/>
</dbReference>
<feature type="region of interest" description="Disordered" evidence="1">
    <location>
        <begin position="992"/>
        <end position="1081"/>
    </location>
</feature>
<dbReference type="InterPro" id="IPR029317">
    <property type="entry name" value="KRBA1_rpt"/>
</dbReference>
<sequence>MGDEGRDLSICFCGHGPTPSLSREQIPHPFTCPRTSGARHTVTAPHSLVYPWRHGEGGDPGRESPTPRRLCPQVSVAFQDLAVRFSEEEWQLLGEGQRALYRDVMRENYETLRSLGTDGLLPLSAFLSPAEPGGAVAGRRYAGEGQETPRGGGPLGGAPPHSLHLTALVQLVREIPEFLFGEVSPETESGSGAVSLDGEQGSPEVAAGTVEACPFRGLLSCLPDASTGWPRMATTSSSGSSSSSPPGAGGQGSPLPFKTADKPRSTEKDGPEAPGGEPSPLICSPSRKKGHGRQEKGTLGTGAVGISPGNSPLQGLINCLKEILVPGSQHPEVSQGLLPPVASQGASQRTRAELGPESLPWEVKTEAASGACPLQGLLNCLKEIPEARHRHAIPLGVGDPPLQEDPGACPRNSGGPRPLQTPPPGPGPGAGSALSTVKLEDGWARSPPVPASCQLSKWTRSPSAPSSQGGDGETRGVQVPSWGPLAQAGSASSSPLEALEACLKGIPLSGSLPPQPPAASGFRSPQPGDPGSQRPELQPCRSHSEEAAGGPLLALSLPAYVRGSPALPSGPHSTPPSFSSSSSTDGDLDFQSPGGSHGRPRGKGSPVGSSPLQGLENCLREIPLLRPQSASSWSSAGDRAPQRGEPKNWTADKEGLRGEAGEPVHLGQSQGEAATSSFRLASPQALTSSGVSVCYQRGLKDHGAARPGPWRWLQDGAAPKPSPLRCLENSLKGILPGRPLRFACLAGPSPSPGSSSSSSFSSSEGDELWQLLPQGKAEEKTGGRFQLPWRDVSSETPGRPAPPGSAGGGASGNPCPAAQPEKRPGPGPCQPLGSVPGSLAWKPRVGEESRGLGPGNGRPSVAAGTHGKPLPRGLPDPPAAAAVRPALLQAPPPPCPCGSCLQPELRSLGAALSEKLDRLAAALAGLSQEVATMRTQVDRLGRRSRGLGPKCQASWPWAPSRGSRWAHGPAHRHLPYWRQKGPTRPKPKILRAQAEGGRAGDTSGLSCRRFRPASQLPPDTPTAEPSGPSSSPSQQPLSSACSCRAVVPLHASLGHSGGPRSPPTPTVPTAALPPQMASASRVEAEPLFAAAVPPGAQSRPKDPNSLMAGVQRALEEQLWGGEHRVPRWGAPNHLLHQLSPAEAVQSLVTSPRGCPTPSPCSGRTFPASGP</sequence>
<evidence type="ECO:0000313" key="4">
    <source>
        <dbReference type="RefSeq" id="XP_004765962.1"/>
    </source>
</evidence>
<feature type="compositionally biased region" description="Basic and acidic residues" evidence="1">
    <location>
        <begin position="259"/>
        <end position="271"/>
    </location>
</feature>